<comment type="caution">
    <text evidence="2">The sequence shown here is derived from an EMBL/GenBank/DDBJ whole genome shotgun (WGS) entry which is preliminary data.</text>
</comment>
<dbReference type="EMBL" id="MFAB01000014">
    <property type="protein sequence ID" value="OGD68845.1"/>
    <property type="molecule type" value="Genomic_DNA"/>
</dbReference>
<proteinExistence type="predicted"/>
<feature type="region of interest" description="Disordered" evidence="1">
    <location>
        <begin position="1"/>
        <end position="59"/>
    </location>
</feature>
<feature type="compositionally biased region" description="Basic and acidic residues" evidence="1">
    <location>
        <begin position="26"/>
        <end position="57"/>
    </location>
</feature>
<name>A0A1F5EN89_9BACT</name>
<organism evidence="2 3">
    <name type="scientific">Candidatus Campbellbacteria bacterium RIFCSPLOWO2_01_FULL_34_15</name>
    <dbReference type="NCBI Taxonomy" id="1797579"/>
    <lineage>
        <taxon>Bacteria</taxon>
        <taxon>Candidatus Campbelliibacteriota</taxon>
    </lineage>
</organism>
<evidence type="ECO:0000256" key="1">
    <source>
        <dbReference type="SAM" id="MobiDB-lite"/>
    </source>
</evidence>
<evidence type="ECO:0000313" key="3">
    <source>
        <dbReference type="Proteomes" id="UP000176865"/>
    </source>
</evidence>
<accession>A0A1F5EN89</accession>
<protein>
    <submittedName>
        <fullName evidence="2">Uncharacterized protein</fullName>
    </submittedName>
</protein>
<feature type="compositionally biased region" description="Basic and acidic residues" evidence="1">
    <location>
        <begin position="1"/>
        <end position="11"/>
    </location>
</feature>
<dbReference type="Proteomes" id="UP000176865">
    <property type="component" value="Unassembled WGS sequence"/>
</dbReference>
<sequence length="72" mass="7864">MGDKWTVKDTADYTGDSTSKASAAEHQARDDAEKAGVFERGNDEKNSKPFNKDDASGKEATSFWDSLFGSKK</sequence>
<evidence type="ECO:0000313" key="2">
    <source>
        <dbReference type="EMBL" id="OGD68845.1"/>
    </source>
</evidence>
<reference evidence="2 3" key="1">
    <citation type="journal article" date="2016" name="Nat. Commun.">
        <title>Thousands of microbial genomes shed light on interconnected biogeochemical processes in an aquifer system.</title>
        <authorList>
            <person name="Anantharaman K."/>
            <person name="Brown C.T."/>
            <person name="Hug L.A."/>
            <person name="Sharon I."/>
            <person name="Castelle C.J."/>
            <person name="Probst A.J."/>
            <person name="Thomas B.C."/>
            <person name="Singh A."/>
            <person name="Wilkins M.J."/>
            <person name="Karaoz U."/>
            <person name="Brodie E.L."/>
            <person name="Williams K.H."/>
            <person name="Hubbard S.S."/>
            <person name="Banfield J.F."/>
        </authorList>
    </citation>
    <scope>NUCLEOTIDE SEQUENCE [LARGE SCALE GENOMIC DNA]</scope>
</reference>
<dbReference type="AlphaFoldDB" id="A0A1F5EN89"/>
<gene>
    <name evidence="2" type="ORF">A2996_02300</name>
</gene>
<dbReference type="STRING" id="1797579.A2996_02300"/>